<dbReference type="Gene3D" id="3.40.50.300">
    <property type="entry name" value="P-loop containing nucleotide triphosphate hydrolases"/>
    <property type="match status" value="1"/>
</dbReference>
<dbReference type="GO" id="GO:0005524">
    <property type="term" value="F:ATP binding"/>
    <property type="evidence" value="ECO:0007669"/>
    <property type="project" value="UniProtKB-UniRule"/>
</dbReference>
<dbReference type="InterPro" id="IPR036187">
    <property type="entry name" value="DNA_mismatch_repair_MutS_sf"/>
</dbReference>
<keyword evidence="3 9" id="KW-0547">Nucleotide-binding</keyword>
<comment type="function">
    <text evidence="8 9">This protein is involved in the repair of mismatches in DNA. It is possible that it carries out the mismatch recognition step. This protein has a weak ATPase activity.</text>
</comment>
<dbReference type="GO" id="GO:0006298">
    <property type="term" value="P:mismatch repair"/>
    <property type="evidence" value="ECO:0007669"/>
    <property type="project" value="UniProtKB-UniRule"/>
</dbReference>
<dbReference type="FunFam" id="3.40.50.300:FF:000870">
    <property type="entry name" value="MutS protein homolog 4"/>
    <property type="match status" value="1"/>
</dbReference>
<dbReference type="Pfam" id="PF01624">
    <property type="entry name" value="MutS_I"/>
    <property type="match status" value="1"/>
</dbReference>
<dbReference type="OrthoDB" id="9802448at2"/>
<dbReference type="InterPro" id="IPR016151">
    <property type="entry name" value="DNA_mismatch_repair_MutS_N"/>
</dbReference>
<protein>
    <recommendedName>
        <fullName evidence="2 9">DNA mismatch repair protein MutS</fullName>
    </recommendedName>
</protein>
<dbReference type="GO" id="GO:0003684">
    <property type="term" value="F:damaged DNA binding"/>
    <property type="evidence" value="ECO:0007669"/>
    <property type="project" value="UniProtKB-UniRule"/>
</dbReference>
<comment type="caution">
    <text evidence="13">The sequence shown here is derived from an EMBL/GenBank/DDBJ whole genome shotgun (WGS) entry which is preliminary data.</text>
</comment>
<gene>
    <name evidence="9 13" type="primary">mutS</name>
    <name evidence="13" type="ORF">FKG95_14520</name>
</gene>
<dbReference type="Gene3D" id="3.30.420.110">
    <property type="entry name" value="MutS, connector domain"/>
    <property type="match status" value="1"/>
</dbReference>
<dbReference type="Pfam" id="PF05190">
    <property type="entry name" value="MutS_IV"/>
    <property type="match status" value="1"/>
</dbReference>
<evidence type="ECO:0000256" key="10">
    <source>
        <dbReference type="RuleBase" id="RU003756"/>
    </source>
</evidence>
<evidence type="ECO:0000256" key="5">
    <source>
        <dbReference type="ARBA" id="ARBA00022840"/>
    </source>
</evidence>
<keyword evidence="5 9" id="KW-0067">ATP-binding</keyword>
<sequence length="888" mass="96381">MMAQYLEIKAGYPDALLFYRMGDFYELFHEDAVLASAALDITLTKRGKHEGADIAMCGVPVHSADGYLSRLIRKGFKVAVCEQTENPAEAKKRGSKSVVRRDVVRLVTPGTLTEDELLDARNHNYLAALAETGGAAAGRLGLAWLDMSTGDFHVQPLNHGDLSAVLARLTPGELLLPDRLTQRPELFEVFAEWKDRLTPLPSARFDSENAKRRIETLFEVKALDAFGDFERAELAAVGALLDYVELTQKGRLPRLMPPSRLRQGSVMEIDAATRRNLELNQALSGGRAGSLLATIDRTVTGAGARLLASRLAVPLTDAAAITARQDVVAYLIGNDLLREELRRRLRHCPDIERALSRLSLGRGGPRDLAAVRDGLSEAGAMRDMLGDQKLAALPNDLTSVLQDLGFHDPLVDRLKRALSEDLPLQARDGGFIAPGYAEKLDEYRALRDESRRLIAALQSRYAEETGIGNLKIRHNNVLGYYIEVTPTQAPKMPSGSDAPFIHRQTLASAVRYSTVELSDLQQEIASAADKAQAIELELFEDLVSEIGGRSDAVALAAGALARLDVATGFAELALQERWCRPKVDESLAFDIAGGRHPVVEAALAKSQEGSFVANACNLQDDQRLWLITGPNMAGKSTFLRQNALIAILAQMGSFVPADAAHIGVVDRLFSRVGAADDLARGRSTFMVEMVETAVILNQATPRSLVILDEIGRGTATFDGLSIAWACVEHLHEVNRSRALFATHYHELTTLAAKLPALACHAMRVKEWQGEVVFLHEVAAGAADRSYGIHVAKLAGLPGAVVSRAEEVLATLEKGEQAGVLTRLADDLPLFAAALAQERHPENTDSGFAEGPAAPSPVEGRLSEINPDDLTPRQALELLYALKKLSQEP</sequence>
<evidence type="ECO:0000256" key="9">
    <source>
        <dbReference type="HAMAP-Rule" id="MF_00096"/>
    </source>
</evidence>
<feature type="region of interest" description="Disordered" evidence="11">
    <location>
        <begin position="840"/>
        <end position="869"/>
    </location>
</feature>
<dbReference type="NCBIfam" id="NF003810">
    <property type="entry name" value="PRK05399.1"/>
    <property type="match status" value="1"/>
</dbReference>
<evidence type="ECO:0000256" key="7">
    <source>
        <dbReference type="ARBA" id="ARBA00023204"/>
    </source>
</evidence>
<dbReference type="InterPro" id="IPR007695">
    <property type="entry name" value="DNA_mismatch_repair_MutS-lik_N"/>
</dbReference>
<comment type="similarity">
    <text evidence="1 9 10">Belongs to the DNA mismatch repair MutS family.</text>
</comment>
<dbReference type="Pfam" id="PF05192">
    <property type="entry name" value="MutS_III"/>
    <property type="match status" value="1"/>
</dbReference>
<dbReference type="InterPro" id="IPR007860">
    <property type="entry name" value="DNA_mmatch_repair_MutS_con_dom"/>
</dbReference>
<dbReference type="Proteomes" id="UP000315252">
    <property type="component" value="Unassembled WGS sequence"/>
</dbReference>
<accession>A0A545TRZ2</accession>
<dbReference type="AlphaFoldDB" id="A0A545TRZ2"/>
<feature type="domain" description="DNA mismatch repair proteins mutS family" evidence="12">
    <location>
        <begin position="703"/>
        <end position="719"/>
    </location>
</feature>
<keyword evidence="7 9" id="KW-0234">DNA repair</keyword>
<reference evidence="13 14" key="1">
    <citation type="submission" date="2019-06" db="EMBL/GenBank/DDBJ databases">
        <title>Whole genome sequence for Rhodospirillaceae sp. R148.</title>
        <authorList>
            <person name="Wang G."/>
        </authorList>
    </citation>
    <scope>NUCLEOTIDE SEQUENCE [LARGE SCALE GENOMIC DNA]</scope>
    <source>
        <strain evidence="13 14">R148</strain>
    </source>
</reference>
<name>A0A545TRZ2_9PROT</name>
<dbReference type="NCBIfam" id="TIGR01070">
    <property type="entry name" value="mutS1"/>
    <property type="match status" value="1"/>
</dbReference>
<dbReference type="PANTHER" id="PTHR11361:SF34">
    <property type="entry name" value="DNA MISMATCH REPAIR PROTEIN MSH1, MITOCHONDRIAL"/>
    <property type="match status" value="1"/>
</dbReference>
<evidence type="ECO:0000256" key="3">
    <source>
        <dbReference type="ARBA" id="ARBA00022741"/>
    </source>
</evidence>
<dbReference type="GO" id="GO:0140664">
    <property type="term" value="F:ATP-dependent DNA damage sensor activity"/>
    <property type="evidence" value="ECO:0007669"/>
    <property type="project" value="InterPro"/>
</dbReference>
<evidence type="ECO:0000256" key="2">
    <source>
        <dbReference type="ARBA" id="ARBA00021982"/>
    </source>
</evidence>
<organism evidence="13 14">
    <name type="scientific">Denitrobaculum tricleocarpae</name>
    <dbReference type="NCBI Taxonomy" id="2591009"/>
    <lineage>
        <taxon>Bacteria</taxon>
        <taxon>Pseudomonadati</taxon>
        <taxon>Pseudomonadota</taxon>
        <taxon>Alphaproteobacteria</taxon>
        <taxon>Rhodospirillales</taxon>
        <taxon>Rhodospirillaceae</taxon>
        <taxon>Denitrobaculum</taxon>
    </lineage>
</organism>
<dbReference type="SUPFAM" id="SSF53150">
    <property type="entry name" value="DNA repair protein MutS, domain II"/>
    <property type="match status" value="1"/>
</dbReference>
<dbReference type="InterPro" id="IPR007696">
    <property type="entry name" value="DNA_mismatch_repair_MutS_core"/>
</dbReference>
<dbReference type="SUPFAM" id="SSF48334">
    <property type="entry name" value="DNA repair protein MutS, domain III"/>
    <property type="match status" value="1"/>
</dbReference>
<evidence type="ECO:0000256" key="11">
    <source>
        <dbReference type="SAM" id="MobiDB-lite"/>
    </source>
</evidence>
<dbReference type="PIRSF" id="PIRSF037677">
    <property type="entry name" value="DNA_mis_repair_Msh6"/>
    <property type="match status" value="1"/>
</dbReference>
<evidence type="ECO:0000313" key="14">
    <source>
        <dbReference type="Proteomes" id="UP000315252"/>
    </source>
</evidence>
<keyword evidence="6 9" id="KW-0238">DNA-binding</keyword>
<dbReference type="RefSeq" id="WP_142897164.1">
    <property type="nucleotide sequence ID" value="NZ_ML660055.1"/>
</dbReference>
<dbReference type="SMART" id="SM00534">
    <property type="entry name" value="MUTSac"/>
    <property type="match status" value="1"/>
</dbReference>
<dbReference type="Pfam" id="PF00488">
    <property type="entry name" value="MutS_V"/>
    <property type="match status" value="1"/>
</dbReference>
<dbReference type="EMBL" id="VHSH01000004">
    <property type="protein sequence ID" value="TQV79985.1"/>
    <property type="molecule type" value="Genomic_DNA"/>
</dbReference>
<evidence type="ECO:0000256" key="1">
    <source>
        <dbReference type="ARBA" id="ARBA00006271"/>
    </source>
</evidence>
<dbReference type="Pfam" id="PF05188">
    <property type="entry name" value="MutS_II"/>
    <property type="match status" value="1"/>
</dbReference>
<keyword evidence="14" id="KW-1185">Reference proteome</keyword>
<dbReference type="CDD" id="cd03284">
    <property type="entry name" value="ABC_MutS1"/>
    <property type="match status" value="1"/>
</dbReference>
<dbReference type="HAMAP" id="MF_00096">
    <property type="entry name" value="MutS"/>
    <property type="match status" value="1"/>
</dbReference>
<dbReference type="InterPro" id="IPR017261">
    <property type="entry name" value="DNA_mismatch_repair_MutS/MSH"/>
</dbReference>
<dbReference type="GO" id="GO:0030983">
    <property type="term" value="F:mismatched DNA binding"/>
    <property type="evidence" value="ECO:0007669"/>
    <property type="project" value="InterPro"/>
</dbReference>
<dbReference type="InterPro" id="IPR000432">
    <property type="entry name" value="DNA_mismatch_repair_MutS_C"/>
</dbReference>
<dbReference type="PANTHER" id="PTHR11361">
    <property type="entry name" value="DNA MISMATCH REPAIR PROTEIN MUTS FAMILY MEMBER"/>
    <property type="match status" value="1"/>
</dbReference>
<feature type="binding site" evidence="9">
    <location>
        <begin position="629"/>
        <end position="636"/>
    </location>
    <ligand>
        <name>ATP</name>
        <dbReference type="ChEBI" id="CHEBI:30616"/>
    </ligand>
</feature>
<keyword evidence="4 9" id="KW-0227">DNA damage</keyword>
<dbReference type="SUPFAM" id="SSF55271">
    <property type="entry name" value="DNA repair protein MutS, domain I"/>
    <property type="match status" value="1"/>
</dbReference>
<evidence type="ECO:0000256" key="4">
    <source>
        <dbReference type="ARBA" id="ARBA00022763"/>
    </source>
</evidence>
<dbReference type="InterPro" id="IPR005748">
    <property type="entry name" value="DNA_mismatch_repair_MutS"/>
</dbReference>
<dbReference type="Gene3D" id="3.40.1170.10">
    <property type="entry name" value="DNA repair protein MutS, domain I"/>
    <property type="match status" value="1"/>
</dbReference>
<dbReference type="SMART" id="SM00533">
    <property type="entry name" value="MUTSd"/>
    <property type="match status" value="1"/>
</dbReference>
<evidence type="ECO:0000256" key="8">
    <source>
        <dbReference type="ARBA" id="ARBA00024647"/>
    </source>
</evidence>
<dbReference type="InterPro" id="IPR036678">
    <property type="entry name" value="MutS_con_dom_sf"/>
</dbReference>
<proteinExistence type="inferred from homology"/>
<dbReference type="InterPro" id="IPR007861">
    <property type="entry name" value="DNA_mismatch_repair_MutS_clamp"/>
</dbReference>
<evidence type="ECO:0000259" key="12">
    <source>
        <dbReference type="PROSITE" id="PS00486"/>
    </source>
</evidence>
<dbReference type="InterPro" id="IPR045076">
    <property type="entry name" value="MutS"/>
</dbReference>
<evidence type="ECO:0000256" key="6">
    <source>
        <dbReference type="ARBA" id="ARBA00023125"/>
    </source>
</evidence>
<dbReference type="FunFam" id="3.40.1170.10:FF:000001">
    <property type="entry name" value="DNA mismatch repair protein MutS"/>
    <property type="match status" value="1"/>
</dbReference>
<dbReference type="SUPFAM" id="SSF52540">
    <property type="entry name" value="P-loop containing nucleoside triphosphate hydrolases"/>
    <property type="match status" value="1"/>
</dbReference>
<dbReference type="Gene3D" id="6.10.140.430">
    <property type="match status" value="1"/>
</dbReference>
<dbReference type="PROSITE" id="PS00486">
    <property type="entry name" value="DNA_MISMATCH_REPAIR_2"/>
    <property type="match status" value="1"/>
</dbReference>
<dbReference type="InterPro" id="IPR027417">
    <property type="entry name" value="P-loop_NTPase"/>
</dbReference>
<dbReference type="Gene3D" id="1.10.1420.10">
    <property type="match status" value="2"/>
</dbReference>
<dbReference type="GO" id="GO:0005829">
    <property type="term" value="C:cytosol"/>
    <property type="evidence" value="ECO:0007669"/>
    <property type="project" value="TreeGrafter"/>
</dbReference>
<evidence type="ECO:0000313" key="13">
    <source>
        <dbReference type="EMBL" id="TQV79985.1"/>
    </source>
</evidence>